<feature type="domain" description="AMP-dependent synthetase/ligase" evidence="1">
    <location>
        <begin position="54"/>
        <end position="426"/>
    </location>
</feature>
<evidence type="ECO:0000313" key="3">
    <source>
        <dbReference type="EMBL" id="TCO75115.1"/>
    </source>
</evidence>
<organism evidence="3 4">
    <name type="scientific">Chromatocurvus halotolerans</name>
    <dbReference type="NCBI Taxonomy" id="1132028"/>
    <lineage>
        <taxon>Bacteria</taxon>
        <taxon>Pseudomonadati</taxon>
        <taxon>Pseudomonadota</taxon>
        <taxon>Gammaproteobacteria</taxon>
        <taxon>Cellvibrionales</taxon>
        <taxon>Halieaceae</taxon>
        <taxon>Chromatocurvus</taxon>
    </lineage>
</organism>
<name>A0A4R2L7C2_9GAMM</name>
<dbReference type="InterPro" id="IPR000873">
    <property type="entry name" value="AMP-dep_synth/lig_dom"/>
</dbReference>
<dbReference type="InterPro" id="IPR050237">
    <property type="entry name" value="ATP-dep_AMP-bd_enzyme"/>
</dbReference>
<dbReference type="SUPFAM" id="SSF56801">
    <property type="entry name" value="Acetyl-CoA synthetase-like"/>
    <property type="match status" value="1"/>
</dbReference>
<dbReference type="Gene3D" id="2.30.38.10">
    <property type="entry name" value="Luciferase, Domain 3"/>
    <property type="match status" value="1"/>
</dbReference>
<dbReference type="EMBL" id="SLWX01000010">
    <property type="protein sequence ID" value="TCO75115.1"/>
    <property type="molecule type" value="Genomic_DNA"/>
</dbReference>
<comment type="caution">
    <text evidence="3">The sequence shown here is derived from an EMBL/GenBank/DDBJ whole genome shotgun (WGS) entry which is preliminary data.</text>
</comment>
<dbReference type="Proteomes" id="UP000294980">
    <property type="component" value="Unassembled WGS sequence"/>
</dbReference>
<proteinExistence type="predicted"/>
<gene>
    <name evidence="3" type="ORF">EV688_11070</name>
</gene>
<dbReference type="AlphaFoldDB" id="A0A4R2L7C2"/>
<protein>
    <submittedName>
        <fullName evidence="3">Acyl-CoA synthetase (AMP-forming)/AMP-acid ligase II</fullName>
    </submittedName>
</protein>
<dbReference type="Pfam" id="PF00501">
    <property type="entry name" value="AMP-binding"/>
    <property type="match status" value="1"/>
</dbReference>
<keyword evidence="4" id="KW-1185">Reference proteome</keyword>
<dbReference type="InterPro" id="IPR025110">
    <property type="entry name" value="AMP-bd_C"/>
</dbReference>
<dbReference type="PANTHER" id="PTHR43767">
    <property type="entry name" value="LONG-CHAIN-FATTY-ACID--COA LIGASE"/>
    <property type="match status" value="1"/>
</dbReference>
<reference evidence="3 4" key="1">
    <citation type="submission" date="2019-03" db="EMBL/GenBank/DDBJ databases">
        <title>Genomic Encyclopedia of Type Strains, Phase IV (KMG-IV): sequencing the most valuable type-strain genomes for metagenomic binning, comparative biology and taxonomic classification.</title>
        <authorList>
            <person name="Goeker M."/>
        </authorList>
    </citation>
    <scope>NUCLEOTIDE SEQUENCE [LARGE SCALE GENOMIC DNA]</scope>
    <source>
        <strain evidence="3 4">DSM 23344</strain>
    </source>
</reference>
<accession>A0A4R2L7C2</accession>
<evidence type="ECO:0000259" key="1">
    <source>
        <dbReference type="Pfam" id="PF00501"/>
    </source>
</evidence>
<dbReference type="PANTHER" id="PTHR43767:SF1">
    <property type="entry name" value="NONRIBOSOMAL PEPTIDE SYNTHASE PES1 (EUROFUNG)-RELATED"/>
    <property type="match status" value="1"/>
</dbReference>
<dbReference type="InterPro" id="IPR020845">
    <property type="entry name" value="AMP-binding_CS"/>
</dbReference>
<dbReference type="PROSITE" id="PS00455">
    <property type="entry name" value="AMP_BINDING"/>
    <property type="match status" value="1"/>
</dbReference>
<dbReference type="OrthoDB" id="9803968at2"/>
<keyword evidence="3" id="KW-0436">Ligase</keyword>
<evidence type="ECO:0000313" key="4">
    <source>
        <dbReference type="Proteomes" id="UP000294980"/>
    </source>
</evidence>
<dbReference type="InterPro" id="IPR045851">
    <property type="entry name" value="AMP-bd_C_sf"/>
</dbReference>
<sequence length="587" mass="63456">MPLHPQLVAFEEEVARLTAPGQPFALNTAEVDGVEYRNYAAMPVNMGQYFQLMRRHAEKEFAVYQGERLTYAQAWSQSAALATALREDYGVAPGDRVAILSRNNPQWMISFMAVLSIGAVAVPMNAWWTTEELDYGLRDSGARLVVADRVRVGRLAPLVQPLALRLIGIDDCSGLEVTATPFADVVAARAGAAMPEIAVAPDDYATIMYTSGSTGHPKGALSSHRGILSALYSWILMGTVTKTLSPSAKDAPSLPACGLLTIPLFHCTASHSAFLLSLITGRKLVIMYKWDVEEALRLIEVEKVTWFTGVPTMSAELQAAARKSSRDLSSLTEIFAGGAARPPDQVGKIQDAFRKSSPGIGYGLTETNALGAVNSGAFYLANPHSTGRTVPAVTDIAILDDSQRQLAAGEHGEVCIRSPANCRGYWNRPEASAEAFRNGWFHTGDIGYLDDSGFLYIVDRKKEIIIRGGENISCLEVEAAIYRHPAVFEVAVFGLPDERLGEAVGAVIVLQPNSVLDPAALHEHLHGHLAAFKLPGHVWFTHEPLPRIASGKIFKRELKSRYSDLLAAGASSASPKPTHLTNGTTQE</sequence>
<dbReference type="GO" id="GO:0016878">
    <property type="term" value="F:acid-thiol ligase activity"/>
    <property type="evidence" value="ECO:0007669"/>
    <property type="project" value="UniProtKB-ARBA"/>
</dbReference>
<dbReference type="RefSeq" id="WP_117318497.1">
    <property type="nucleotide sequence ID" value="NZ_QQSW01000014.1"/>
</dbReference>
<dbReference type="Gene3D" id="3.40.50.980">
    <property type="match status" value="2"/>
</dbReference>
<dbReference type="Pfam" id="PF13193">
    <property type="entry name" value="AMP-binding_C"/>
    <property type="match status" value="1"/>
</dbReference>
<dbReference type="Gene3D" id="3.30.300.30">
    <property type="match status" value="1"/>
</dbReference>
<evidence type="ECO:0000259" key="2">
    <source>
        <dbReference type="Pfam" id="PF13193"/>
    </source>
</evidence>
<feature type="domain" description="AMP-binding enzyme C-terminal" evidence="2">
    <location>
        <begin position="476"/>
        <end position="552"/>
    </location>
</feature>